<feature type="domain" description="Lcl C-terminal" evidence="2">
    <location>
        <begin position="162"/>
        <end position="273"/>
    </location>
</feature>
<keyword evidence="4" id="KW-1185">Reference proteome</keyword>
<dbReference type="PANTHER" id="PTHR35812:SF1">
    <property type="entry name" value="LIPOPROTEIN"/>
    <property type="match status" value="1"/>
</dbReference>
<sequence length="408" mass="42784">MMMRACGARRCEEVDPRAPVDDRLLARILSWRRRLPMPNETPHALRFTWLLAALLVESVTLAGCIGEPFQLGSSSGGGEPIGGGGSEPIGGGGSEPIGGGGGEGGTGGGGSPPVPVTWPDSPTTRCSNGTTVLEACPGPSAPFFGQDGNYQIAVPSYTEADGAVEDSVTGLTWEKVVENGAFTLVGAQEHCAALSAQGIGGLSDWRLPTRIELVSILDFGHATAFPDIFFTSTQDSFYWSATDVAADSSFAWGVLASDASLGFFSKDDTAGARALCVGGVKGIAPADLSPGEDWVLDRSTGLVWQRHASQTRFIWSDALAHCEDLDLAAKSDWRLPSAKELLSIVDDRRSGPAIDLEAFPGTPSDVFWSSTPAIGSAEKAVLVNFTNGASQGHTVRDRRLVRCVRSDG</sequence>
<proteinExistence type="predicted"/>
<dbReference type="BioCyc" id="SCEL448385:SCE_RS20045-MONOMER"/>
<evidence type="ECO:0000259" key="2">
    <source>
        <dbReference type="Pfam" id="PF07603"/>
    </source>
</evidence>
<dbReference type="EMBL" id="AM746676">
    <property type="protein sequence ID" value="CAN94069.1"/>
    <property type="molecule type" value="Genomic_DNA"/>
</dbReference>
<evidence type="ECO:0000313" key="4">
    <source>
        <dbReference type="Proteomes" id="UP000002139"/>
    </source>
</evidence>
<feature type="compositionally biased region" description="Gly residues" evidence="1">
    <location>
        <begin position="75"/>
        <end position="111"/>
    </location>
</feature>
<name>A9EPY6_SORC5</name>
<dbReference type="STRING" id="448385.sce3909"/>
<feature type="region of interest" description="Disordered" evidence="1">
    <location>
        <begin position="75"/>
        <end position="124"/>
    </location>
</feature>
<evidence type="ECO:0000313" key="3">
    <source>
        <dbReference type="EMBL" id="CAN94069.1"/>
    </source>
</evidence>
<dbReference type="KEGG" id="scl:sce3909"/>
<dbReference type="eggNOG" id="COG1262">
    <property type="taxonomic scope" value="Bacteria"/>
</dbReference>
<dbReference type="HOGENOM" id="CLU_743740_0_0_7"/>
<feature type="domain" description="Lcl C-terminal" evidence="2">
    <location>
        <begin position="295"/>
        <end position="405"/>
    </location>
</feature>
<organism evidence="3 4">
    <name type="scientific">Sorangium cellulosum (strain So ce56)</name>
    <name type="common">Polyangium cellulosum (strain So ce56)</name>
    <dbReference type="NCBI Taxonomy" id="448385"/>
    <lineage>
        <taxon>Bacteria</taxon>
        <taxon>Pseudomonadati</taxon>
        <taxon>Myxococcota</taxon>
        <taxon>Polyangia</taxon>
        <taxon>Polyangiales</taxon>
        <taxon>Polyangiaceae</taxon>
        <taxon>Sorangium</taxon>
    </lineage>
</organism>
<accession>A9EPY6</accession>
<dbReference type="Pfam" id="PF07603">
    <property type="entry name" value="Lcl_C"/>
    <property type="match status" value="2"/>
</dbReference>
<dbReference type="PANTHER" id="PTHR35812">
    <property type="entry name" value="LIPOPROTEIN"/>
    <property type="match status" value="1"/>
</dbReference>
<evidence type="ECO:0000256" key="1">
    <source>
        <dbReference type="SAM" id="MobiDB-lite"/>
    </source>
</evidence>
<dbReference type="AlphaFoldDB" id="A9EPY6"/>
<protein>
    <recommendedName>
        <fullName evidence="2">Lcl C-terminal domain-containing protein</fullName>
    </recommendedName>
</protein>
<gene>
    <name evidence="3" type="ordered locus">sce3909</name>
</gene>
<dbReference type="Proteomes" id="UP000002139">
    <property type="component" value="Chromosome"/>
</dbReference>
<reference evidence="3 4" key="1">
    <citation type="journal article" date="2007" name="Nat. Biotechnol.">
        <title>Complete genome sequence of the myxobacterium Sorangium cellulosum.</title>
        <authorList>
            <person name="Schneiker S."/>
            <person name="Perlova O."/>
            <person name="Kaiser O."/>
            <person name="Gerth K."/>
            <person name="Alici A."/>
            <person name="Altmeyer M.O."/>
            <person name="Bartels D."/>
            <person name="Bekel T."/>
            <person name="Beyer S."/>
            <person name="Bode E."/>
            <person name="Bode H.B."/>
            <person name="Bolten C.J."/>
            <person name="Choudhuri J.V."/>
            <person name="Doss S."/>
            <person name="Elnakady Y.A."/>
            <person name="Frank B."/>
            <person name="Gaigalat L."/>
            <person name="Goesmann A."/>
            <person name="Groeger C."/>
            <person name="Gross F."/>
            <person name="Jelsbak L."/>
            <person name="Jelsbak L."/>
            <person name="Kalinowski J."/>
            <person name="Kegler C."/>
            <person name="Knauber T."/>
            <person name="Konietzny S."/>
            <person name="Kopp M."/>
            <person name="Krause L."/>
            <person name="Krug D."/>
            <person name="Linke B."/>
            <person name="Mahmud T."/>
            <person name="Martinez-Arias R."/>
            <person name="McHardy A.C."/>
            <person name="Merai M."/>
            <person name="Meyer F."/>
            <person name="Mormann S."/>
            <person name="Munoz-Dorado J."/>
            <person name="Perez J."/>
            <person name="Pradella S."/>
            <person name="Rachid S."/>
            <person name="Raddatz G."/>
            <person name="Rosenau F."/>
            <person name="Rueckert C."/>
            <person name="Sasse F."/>
            <person name="Scharfe M."/>
            <person name="Schuster S.C."/>
            <person name="Suen G."/>
            <person name="Treuner-Lange A."/>
            <person name="Velicer G.J."/>
            <person name="Vorholter F.-J."/>
            <person name="Weissman K.J."/>
            <person name="Welch R.D."/>
            <person name="Wenzel S.C."/>
            <person name="Whitworth D.E."/>
            <person name="Wilhelm S."/>
            <person name="Wittmann C."/>
            <person name="Bloecker H."/>
            <person name="Puehler A."/>
            <person name="Mueller R."/>
        </authorList>
    </citation>
    <scope>NUCLEOTIDE SEQUENCE [LARGE SCALE GENOMIC DNA]</scope>
    <source>
        <strain evidence="4">So ce56</strain>
    </source>
</reference>
<dbReference type="InterPro" id="IPR011460">
    <property type="entry name" value="Lcl_C"/>
</dbReference>